<dbReference type="OMA" id="PTNTHEI"/>
<feature type="compositionally biased region" description="Polar residues" evidence="1">
    <location>
        <begin position="62"/>
        <end position="71"/>
    </location>
</feature>
<organism evidence="3 4">
    <name type="scientific">Folsomia candida</name>
    <name type="common">Springtail</name>
    <dbReference type="NCBI Taxonomy" id="158441"/>
    <lineage>
        <taxon>Eukaryota</taxon>
        <taxon>Metazoa</taxon>
        <taxon>Ecdysozoa</taxon>
        <taxon>Arthropoda</taxon>
        <taxon>Hexapoda</taxon>
        <taxon>Collembola</taxon>
        <taxon>Entomobryomorpha</taxon>
        <taxon>Isotomoidea</taxon>
        <taxon>Isotomidae</taxon>
        <taxon>Proisotominae</taxon>
        <taxon>Folsomia</taxon>
    </lineage>
</organism>
<dbReference type="Pfam" id="PF13843">
    <property type="entry name" value="DDE_Tnp_1_7"/>
    <property type="match status" value="1"/>
</dbReference>
<evidence type="ECO:0000259" key="2">
    <source>
        <dbReference type="Pfam" id="PF13843"/>
    </source>
</evidence>
<accession>A0A226EZD4</accession>
<name>A0A226EZD4_FOLCA</name>
<proteinExistence type="predicted"/>
<evidence type="ECO:0000313" key="3">
    <source>
        <dbReference type="EMBL" id="OXA62932.1"/>
    </source>
</evidence>
<dbReference type="EMBL" id="LNIX01000001">
    <property type="protein sequence ID" value="OXA62932.1"/>
    <property type="molecule type" value="Genomic_DNA"/>
</dbReference>
<dbReference type="OrthoDB" id="6146839at2759"/>
<dbReference type="PANTHER" id="PTHR46599:SF3">
    <property type="entry name" value="PIGGYBAC TRANSPOSABLE ELEMENT-DERIVED PROTEIN 4"/>
    <property type="match status" value="1"/>
</dbReference>
<gene>
    <name evidence="3" type="ORF">Fcan01_01238</name>
</gene>
<dbReference type="PANTHER" id="PTHR46599">
    <property type="entry name" value="PIGGYBAC TRANSPOSABLE ELEMENT-DERIVED PROTEIN 4"/>
    <property type="match status" value="1"/>
</dbReference>
<comment type="caution">
    <text evidence="3">The sequence shown here is derived from an EMBL/GenBank/DDBJ whole genome shotgun (WGS) entry which is preliminary data.</text>
</comment>
<feature type="region of interest" description="Disordered" evidence="1">
    <location>
        <begin position="24"/>
        <end position="71"/>
    </location>
</feature>
<reference evidence="3 4" key="1">
    <citation type="submission" date="2015-12" db="EMBL/GenBank/DDBJ databases">
        <title>The genome of Folsomia candida.</title>
        <authorList>
            <person name="Faddeeva A."/>
            <person name="Derks M.F."/>
            <person name="Anvar Y."/>
            <person name="Smit S."/>
            <person name="Van Straalen N."/>
            <person name="Roelofs D."/>
        </authorList>
    </citation>
    <scope>NUCLEOTIDE SEQUENCE [LARGE SCALE GENOMIC DNA]</scope>
    <source>
        <strain evidence="3 4">VU population</strain>
        <tissue evidence="3">Whole body</tissue>
    </source>
</reference>
<feature type="domain" description="PiggyBac transposable element-derived protein" evidence="2">
    <location>
        <begin position="113"/>
        <end position="465"/>
    </location>
</feature>
<dbReference type="AlphaFoldDB" id="A0A226EZD4"/>
<evidence type="ECO:0000256" key="1">
    <source>
        <dbReference type="SAM" id="MobiDB-lite"/>
    </source>
</evidence>
<sequence length="573" mass="66348">MEDGESQDMFADFVDQLEYNIDCDRAEDCTAEGSEEETDSGEDEDMSSDDEDLVSPDDAIGSPSQSEILTTAPTTQAVPWIWTPGSHHTPEVQDFDNLASGWAHLISNSDSELDLFLKMFDDDCREICLSETNKYADQTGNCRTKRWVKWTDVTDGELLKFIAVRMLMGINKKPEMKKFWSKDPLFHFPIIGQIMPQDRFFEIHKNLHFCDNTEYVAGNRLFKIQKIWDKVNANFKSFLIPHKNLSVDESLILFKGRLYFRQFIPSKRSRFGIKTYSIVDAETGFILFSYIYSGKNEDLPFSTKDYGYGGAIVLELAKHYLNKGHHIYCDNFFTSPNLAQFLLQNKTYLCGTLRKGRKNAAVPPQRMQRGQVEVFSANGVLNEFWKDKKVVRMISTVHEHSMVDVEKRDGTIVQKPKSVVDYNKNARGIDQGDMQMHFNSTKRKTRKWYKKLFFQLIDMCLYNSFRVFKYLHGNAKFLDFQLQIIRQILDKFGLKKTIVQVPSRDLQRLGGRHFPEYNSSTKGKTHGSRKCHLCGMKDVTGGKRKETRFQLDTCLVPLCIIPCFKLYHTRKNL</sequence>
<protein>
    <submittedName>
        <fullName evidence="3">PiggyBac transposable element-derived protein 4</fullName>
    </submittedName>
</protein>
<keyword evidence="4" id="KW-1185">Reference proteome</keyword>
<evidence type="ECO:0000313" key="4">
    <source>
        <dbReference type="Proteomes" id="UP000198287"/>
    </source>
</evidence>
<dbReference type="Proteomes" id="UP000198287">
    <property type="component" value="Unassembled WGS sequence"/>
</dbReference>
<feature type="compositionally biased region" description="Acidic residues" evidence="1">
    <location>
        <begin position="29"/>
        <end position="55"/>
    </location>
</feature>
<dbReference type="InterPro" id="IPR029526">
    <property type="entry name" value="PGBD"/>
</dbReference>